<dbReference type="InterPro" id="IPR029021">
    <property type="entry name" value="Prot-tyrosine_phosphatase-like"/>
</dbReference>
<dbReference type="PROSITE" id="PS50055">
    <property type="entry name" value="TYR_PHOSPHATASE_PTP"/>
    <property type="match status" value="1"/>
</dbReference>
<dbReference type="PANTHER" id="PTHR19134">
    <property type="entry name" value="RECEPTOR-TYPE TYROSINE-PROTEIN PHOSPHATASE"/>
    <property type="match status" value="1"/>
</dbReference>
<comment type="caution">
    <text evidence="2">The sequence shown here is derived from an EMBL/GenBank/DDBJ whole genome shotgun (WGS) entry which is preliminary data.</text>
</comment>
<gene>
    <name evidence="2" type="ORF">MNOR_LOCUS22185</name>
</gene>
<dbReference type="Gene3D" id="3.90.190.10">
    <property type="entry name" value="Protein tyrosine phosphatase superfamily"/>
    <property type="match status" value="1"/>
</dbReference>
<proteinExistence type="predicted"/>
<dbReference type="InterPro" id="IPR000242">
    <property type="entry name" value="PTP_cat"/>
</dbReference>
<feature type="domain" description="Tyrosine-protein phosphatase" evidence="1">
    <location>
        <begin position="47"/>
        <end position="105"/>
    </location>
</feature>
<evidence type="ECO:0000313" key="3">
    <source>
        <dbReference type="Proteomes" id="UP001497623"/>
    </source>
</evidence>
<dbReference type="EMBL" id="CAXKWB010018464">
    <property type="protein sequence ID" value="CAL4120900.1"/>
    <property type="molecule type" value="Genomic_DNA"/>
</dbReference>
<evidence type="ECO:0000259" key="1">
    <source>
        <dbReference type="PROSITE" id="PS50055"/>
    </source>
</evidence>
<keyword evidence="3" id="KW-1185">Reference proteome</keyword>
<feature type="non-terminal residue" evidence="2">
    <location>
        <position position="105"/>
    </location>
</feature>
<organism evidence="2 3">
    <name type="scientific">Meganyctiphanes norvegica</name>
    <name type="common">Northern krill</name>
    <name type="synonym">Thysanopoda norvegica</name>
    <dbReference type="NCBI Taxonomy" id="48144"/>
    <lineage>
        <taxon>Eukaryota</taxon>
        <taxon>Metazoa</taxon>
        <taxon>Ecdysozoa</taxon>
        <taxon>Arthropoda</taxon>
        <taxon>Crustacea</taxon>
        <taxon>Multicrustacea</taxon>
        <taxon>Malacostraca</taxon>
        <taxon>Eumalacostraca</taxon>
        <taxon>Eucarida</taxon>
        <taxon>Euphausiacea</taxon>
        <taxon>Euphausiidae</taxon>
        <taxon>Meganyctiphanes</taxon>
    </lineage>
</organism>
<sequence>PDQDVTTVQGIYPKFDDSEQIYSNFSKKVPLDNLESYLIGAATSIETELEFKSVPMTVEKSTSAGKILVNKLKNRYGNNLPFDENRVILPKIPNQDNSDYINASY</sequence>
<name>A0AAV2RC08_MEGNR</name>
<dbReference type="InterPro" id="IPR050348">
    <property type="entry name" value="Protein-Tyr_Phosphatase"/>
</dbReference>
<dbReference type="Proteomes" id="UP001497623">
    <property type="component" value="Unassembled WGS sequence"/>
</dbReference>
<dbReference type="PANTHER" id="PTHR19134:SF449">
    <property type="entry name" value="TYROSINE-PROTEIN PHOSPHATASE 1"/>
    <property type="match status" value="1"/>
</dbReference>
<feature type="non-terminal residue" evidence="2">
    <location>
        <position position="1"/>
    </location>
</feature>
<dbReference type="SUPFAM" id="SSF52799">
    <property type="entry name" value="(Phosphotyrosine protein) phosphatases II"/>
    <property type="match status" value="1"/>
</dbReference>
<accession>A0AAV2RC08</accession>
<evidence type="ECO:0000313" key="2">
    <source>
        <dbReference type="EMBL" id="CAL4120900.1"/>
    </source>
</evidence>
<protein>
    <recommendedName>
        <fullName evidence="1">Tyrosine-protein phosphatase domain-containing protein</fullName>
    </recommendedName>
</protein>
<dbReference type="AlphaFoldDB" id="A0AAV2RC08"/>
<reference evidence="2 3" key="1">
    <citation type="submission" date="2024-05" db="EMBL/GenBank/DDBJ databases">
        <authorList>
            <person name="Wallberg A."/>
        </authorList>
    </citation>
    <scope>NUCLEOTIDE SEQUENCE [LARGE SCALE GENOMIC DNA]</scope>
</reference>
<dbReference type="Pfam" id="PF00102">
    <property type="entry name" value="Y_phosphatase"/>
    <property type="match status" value="1"/>
</dbReference>
<dbReference type="GO" id="GO:0004725">
    <property type="term" value="F:protein tyrosine phosphatase activity"/>
    <property type="evidence" value="ECO:0007669"/>
    <property type="project" value="InterPro"/>
</dbReference>